<protein>
    <recommendedName>
        <fullName evidence="3">DUF4861 domain-containing protein</fullName>
    </recommendedName>
</protein>
<accession>A0A1I0PVC7</accession>
<dbReference type="InterPro" id="IPR032342">
    <property type="entry name" value="DUF4861"/>
</dbReference>
<keyword evidence="2" id="KW-1185">Reference proteome</keyword>
<evidence type="ECO:0000313" key="2">
    <source>
        <dbReference type="Proteomes" id="UP000199373"/>
    </source>
</evidence>
<sequence length="386" mass="43591">MSTLLSLLAAVFLTVEVANTSDEYCEQVVEFPLDSVLQQLGTTADSLRVTEAAGLDVPFQLTHDGKLLIEAAVRKGGVACFTISKGQPQTFPMVCHGALHPERKDDFAWENDRGAYRVYGPALERTGERSFGIDVWTKNTPELVVDQRFYVEDIVMMPTVDSLRRVDRHRGDSLYRTISYHHDHGRGLDPYKVGATLGCGAPALMVADSIVMPYCFERYEVLDEGPLRFTVRLTQSPRVVCGDTIREHRVITLDKGSNFNRMTVSYDGLSRPVAFCSGVVVQREDPEPVVLGRDFVSYTDPTDQPNVHHAPLYVAVLFPEGTVTTRQQQQHALGVLPQYRGEPYTYYFGSAWAKYDVRTPQEWEARIAWYLRMLRHPLQVTLKKNN</sequence>
<gene>
    <name evidence="1" type="ORF">SAMN04487850_1968</name>
</gene>
<dbReference type="AlphaFoldDB" id="A0A1I0PVC7"/>
<dbReference type="RefSeq" id="WP_091916257.1">
    <property type="nucleotide sequence ID" value="NZ_FOIQ01000005.1"/>
</dbReference>
<evidence type="ECO:0008006" key="3">
    <source>
        <dbReference type="Google" id="ProtNLM"/>
    </source>
</evidence>
<organism evidence="1 2">
    <name type="scientific">Prevotella aff. ruminicola Tc2-24</name>
    <dbReference type="NCBI Taxonomy" id="81582"/>
    <lineage>
        <taxon>Bacteria</taxon>
        <taxon>Pseudomonadati</taxon>
        <taxon>Bacteroidota</taxon>
        <taxon>Bacteroidia</taxon>
        <taxon>Bacteroidales</taxon>
        <taxon>Prevotellaceae</taxon>
        <taxon>Prevotella</taxon>
    </lineage>
</organism>
<proteinExistence type="predicted"/>
<reference evidence="1 2" key="1">
    <citation type="submission" date="2016-10" db="EMBL/GenBank/DDBJ databases">
        <authorList>
            <person name="de Groot N.N."/>
        </authorList>
    </citation>
    <scope>NUCLEOTIDE SEQUENCE [LARGE SCALE GENOMIC DNA]</scope>
    <source>
        <strain evidence="1 2">TC2-24</strain>
    </source>
</reference>
<evidence type="ECO:0000313" key="1">
    <source>
        <dbReference type="EMBL" id="SEW18450.1"/>
    </source>
</evidence>
<dbReference type="Proteomes" id="UP000199373">
    <property type="component" value="Unassembled WGS sequence"/>
</dbReference>
<dbReference type="EMBL" id="FOIQ01000005">
    <property type="protein sequence ID" value="SEW18450.1"/>
    <property type="molecule type" value="Genomic_DNA"/>
</dbReference>
<dbReference type="Pfam" id="PF16153">
    <property type="entry name" value="DUF4861"/>
    <property type="match status" value="1"/>
</dbReference>
<name>A0A1I0PVC7_9BACT</name>